<evidence type="ECO:0000256" key="1">
    <source>
        <dbReference type="SAM" id="Phobius"/>
    </source>
</evidence>
<dbReference type="EMBL" id="CP066007">
    <property type="protein sequence ID" value="QQB46777.1"/>
    <property type="molecule type" value="Genomic_DNA"/>
</dbReference>
<feature type="transmembrane region" description="Helical" evidence="1">
    <location>
        <begin position="6"/>
        <end position="27"/>
    </location>
</feature>
<sequence>MAFDYWAVRLLPDVFAITTFGVGVIVADPRTGEAKSTFRDVRPLLHAHQNRDALVGQLSVFIEEVQQESKDRPRFPKYLDGVAENRMNEVRVEARKTIAAESIESALSLLYSTLVCGDGLTAEAGL</sequence>
<dbReference type="AlphaFoldDB" id="A0A7T4EG58"/>
<reference evidence="2 3" key="1">
    <citation type="submission" date="2020-12" db="EMBL/GenBank/DDBJ databases">
        <title>FDA dAtabase for Regulatory Grade micrObial Sequences (FDA-ARGOS): Supporting development and validation of Infectious Disease Dx tests.</title>
        <authorList>
            <person name="Sproer C."/>
            <person name="Gronow S."/>
            <person name="Severitt S."/>
            <person name="Schroder I."/>
            <person name="Tallon L."/>
            <person name="Sadzewicz L."/>
            <person name="Zhao X."/>
            <person name="Boylan J."/>
            <person name="Ott S."/>
            <person name="Bowen H."/>
            <person name="Vavikolanu K."/>
            <person name="Mehta A."/>
            <person name="Aluvathingal J."/>
            <person name="Nadendla S."/>
            <person name="Lowell S."/>
            <person name="Myers T."/>
            <person name="Yan Y."/>
            <person name="Sichtig H."/>
        </authorList>
    </citation>
    <scope>NUCLEOTIDE SEQUENCE [LARGE SCALE GENOMIC DNA]</scope>
    <source>
        <strain evidence="2 3">FDAARGOS_1053</strain>
    </source>
</reference>
<keyword evidence="1" id="KW-0812">Transmembrane</keyword>
<keyword evidence="1" id="KW-1133">Transmembrane helix</keyword>
<name>A0A7T4EG58_9CORY</name>
<organism evidence="2 3">
    <name type="scientific">Corynebacterium glucuronolyticum</name>
    <dbReference type="NCBI Taxonomy" id="39791"/>
    <lineage>
        <taxon>Bacteria</taxon>
        <taxon>Bacillati</taxon>
        <taxon>Actinomycetota</taxon>
        <taxon>Actinomycetes</taxon>
        <taxon>Mycobacteriales</taxon>
        <taxon>Corynebacteriaceae</taxon>
        <taxon>Corynebacterium</taxon>
    </lineage>
</organism>
<proteinExistence type="predicted"/>
<evidence type="ECO:0000313" key="2">
    <source>
        <dbReference type="EMBL" id="QQB46777.1"/>
    </source>
</evidence>
<dbReference type="Proteomes" id="UP000596145">
    <property type="component" value="Chromosome"/>
</dbReference>
<keyword evidence="1" id="KW-0472">Membrane</keyword>
<dbReference type="GeneID" id="92758877"/>
<evidence type="ECO:0000313" key="3">
    <source>
        <dbReference type="Proteomes" id="UP000596145"/>
    </source>
</evidence>
<protein>
    <submittedName>
        <fullName evidence="2">Uncharacterized protein</fullName>
    </submittedName>
</protein>
<accession>A0A7T4EG58</accession>
<dbReference type="RefSeq" id="WP_084036387.1">
    <property type="nucleotide sequence ID" value="NZ_CP066007.1"/>
</dbReference>
<dbReference type="OrthoDB" id="4416312at2"/>
<gene>
    <name evidence="2" type="ORF">I6I10_02205</name>
</gene>